<dbReference type="EMBL" id="JAVDYE010000001">
    <property type="protein sequence ID" value="MDR7380702.1"/>
    <property type="molecule type" value="Genomic_DNA"/>
</dbReference>
<keyword evidence="1" id="KW-0805">Transcription regulation</keyword>
<dbReference type="PANTHER" id="PTHR30146">
    <property type="entry name" value="LACI-RELATED TRANSCRIPTIONAL REPRESSOR"/>
    <property type="match status" value="1"/>
</dbReference>
<comment type="caution">
    <text evidence="5">The sequence shown here is derived from an EMBL/GenBank/DDBJ whole genome shotgun (WGS) entry which is preliminary data.</text>
</comment>
<keyword evidence="2" id="KW-0238">DNA-binding</keyword>
<proteinExistence type="predicted"/>
<evidence type="ECO:0000256" key="3">
    <source>
        <dbReference type="ARBA" id="ARBA00023163"/>
    </source>
</evidence>
<feature type="domain" description="HTH lacI-type" evidence="4">
    <location>
        <begin position="9"/>
        <end position="54"/>
    </location>
</feature>
<dbReference type="SMART" id="SM00354">
    <property type="entry name" value="HTH_LACI"/>
    <property type="match status" value="1"/>
</dbReference>
<accession>A0ABU2CHN2</accession>
<dbReference type="SUPFAM" id="SSF47413">
    <property type="entry name" value="lambda repressor-like DNA-binding domains"/>
    <property type="match status" value="1"/>
</dbReference>
<dbReference type="InterPro" id="IPR000843">
    <property type="entry name" value="HTH_LacI"/>
</dbReference>
<evidence type="ECO:0000313" key="5">
    <source>
        <dbReference type="EMBL" id="MDR7380702.1"/>
    </source>
</evidence>
<dbReference type="PANTHER" id="PTHR30146:SF153">
    <property type="entry name" value="LACTOSE OPERON REPRESSOR"/>
    <property type="match status" value="1"/>
</dbReference>
<reference evidence="5 6" key="1">
    <citation type="submission" date="2023-07" db="EMBL/GenBank/DDBJ databases">
        <title>Sequencing the genomes of 1000 actinobacteria strains.</title>
        <authorList>
            <person name="Klenk H.-P."/>
        </authorList>
    </citation>
    <scope>NUCLEOTIDE SEQUENCE [LARGE SCALE GENOMIC DNA]</scope>
    <source>
        <strain evidence="5 6">DSM 45554</strain>
    </source>
</reference>
<dbReference type="Proteomes" id="UP001183585">
    <property type="component" value="Unassembled WGS sequence"/>
</dbReference>
<name>A0ABU2CHN2_9MICO</name>
<sequence>MIRTQASRPTLEQVARAAGVSKATASKVLNRRPNISSQTRRRVEQAIDELGYVPTTGPRERDRLQKVNVVFNTLVNLYSMHVLEGIVAAAHAQRVEVLVDMADPDLGEDGPLSAPWIRRLAAHGRTGVIVVTSELTAGQRDLMGALGLSVVLIDPLNPLDDEVVSVGATNFTGGLQATQHLVDLGHRRIAFAGGPPGSIASRERLQGYLSAMGSAGAAIDPELILEREFSVPAGLEMASRFLSEPQPPTAIFAGCDASALGVLEAARQYGLRVPQDLSVVGFDDTSMAVSTAPPLTTVRQPISDMGRVALRTLLQQSRGERADSHHVQLSTQLVIRGSTAAPATAVPGPHPRH</sequence>
<evidence type="ECO:0000256" key="2">
    <source>
        <dbReference type="ARBA" id="ARBA00023125"/>
    </source>
</evidence>
<dbReference type="Pfam" id="PF00356">
    <property type="entry name" value="LacI"/>
    <property type="match status" value="1"/>
</dbReference>
<organism evidence="5 6">
    <name type="scientific">Promicromonospora iranensis</name>
    <dbReference type="NCBI Taxonomy" id="1105144"/>
    <lineage>
        <taxon>Bacteria</taxon>
        <taxon>Bacillati</taxon>
        <taxon>Actinomycetota</taxon>
        <taxon>Actinomycetes</taxon>
        <taxon>Micrococcales</taxon>
        <taxon>Promicromonosporaceae</taxon>
        <taxon>Promicromonospora</taxon>
    </lineage>
</organism>
<dbReference type="InterPro" id="IPR010982">
    <property type="entry name" value="Lambda_DNA-bd_dom_sf"/>
</dbReference>
<dbReference type="CDD" id="cd01392">
    <property type="entry name" value="HTH_LacI"/>
    <property type="match status" value="1"/>
</dbReference>
<evidence type="ECO:0000256" key="1">
    <source>
        <dbReference type="ARBA" id="ARBA00023015"/>
    </source>
</evidence>
<dbReference type="InterPro" id="IPR046335">
    <property type="entry name" value="LacI/GalR-like_sensor"/>
</dbReference>
<dbReference type="RefSeq" id="WP_274992418.1">
    <property type="nucleotide sequence ID" value="NZ_JAJQQP010000002.1"/>
</dbReference>
<dbReference type="SUPFAM" id="SSF53822">
    <property type="entry name" value="Periplasmic binding protein-like I"/>
    <property type="match status" value="1"/>
</dbReference>
<dbReference type="InterPro" id="IPR028082">
    <property type="entry name" value="Peripla_BP_I"/>
</dbReference>
<dbReference type="Gene3D" id="1.10.260.40">
    <property type="entry name" value="lambda repressor-like DNA-binding domains"/>
    <property type="match status" value="1"/>
</dbReference>
<dbReference type="PROSITE" id="PS50932">
    <property type="entry name" value="HTH_LACI_2"/>
    <property type="match status" value="1"/>
</dbReference>
<evidence type="ECO:0000259" key="4">
    <source>
        <dbReference type="PROSITE" id="PS50932"/>
    </source>
</evidence>
<gene>
    <name evidence="5" type="ORF">J2S48_000217</name>
</gene>
<evidence type="ECO:0000313" key="6">
    <source>
        <dbReference type="Proteomes" id="UP001183585"/>
    </source>
</evidence>
<protein>
    <submittedName>
        <fullName evidence="5">LacI family transcriptional regulator</fullName>
    </submittedName>
</protein>
<dbReference type="Pfam" id="PF13377">
    <property type="entry name" value="Peripla_BP_3"/>
    <property type="match status" value="1"/>
</dbReference>
<keyword evidence="3" id="KW-0804">Transcription</keyword>
<dbReference type="Gene3D" id="3.40.50.2300">
    <property type="match status" value="2"/>
</dbReference>
<keyword evidence="6" id="KW-1185">Reference proteome</keyword>